<dbReference type="InterPro" id="IPR036113">
    <property type="entry name" value="Asp/Glu-ADT_sf_sub_c"/>
</dbReference>
<dbReference type="KEGG" id="sre:PTSG_03296"/>
<evidence type="ECO:0000256" key="1">
    <source>
        <dbReference type="SAM" id="MobiDB-lite"/>
    </source>
</evidence>
<evidence type="ECO:0000313" key="2">
    <source>
        <dbReference type="EMBL" id="EGD82639.1"/>
    </source>
</evidence>
<proteinExistence type="predicted"/>
<dbReference type="GO" id="GO:0070681">
    <property type="term" value="P:glutaminyl-tRNAGln biosynthesis via transamidation"/>
    <property type="evidence" value="ECO:0007669"/>
    <property type="project" value="TreeGrafter"/>
</dbReference>
<dbReference type="GeneID" id="16076461"/>
<sequence>MRPLIVLVRRFATKPPSERTWSVQALLRGNGEESTGSHEDASATASQAQHAVIDDAVLDRLSAQACLPLDGVDREALKTDISRTLAFIEQVQLVDTTGVEPLVSLSEFSHDHLREDAPTKDSAVDVLANAPEKFQDFFVAPRESYFHGAGEDAEFSGAEDTKAHSVVKIEGLRVLRDALSTGWSPTLILTTHDETDAVGKLLLKHGINDAHKRATTTNTSKTTTNTTTTTTNTNTHTTHTTTNTNTPLRLYAAPRSMVESVMRQPRLTPVISVGPVPSPPPVPPPPSFPPGITLAVSVACQDPNNMGR</sequence>
<keyword evidence="3" id="KW-1185">Reference proteome</keyword>
<organism evidence="3">
    <name type="scientific">Salpingoeca rosetta (strain ATCC 50818 / BSB-021)</name>
    <dbReference type="NCBI Taxonomy" id="946362"/>
    <lineage>
        <taxon>Eukaryota</taxon>
        <taxon>Choanoflagellata</taxon>
        <taxon>Craspedida</taxon>
        <taxon>Salpingoecidae</taxon>
        <taxon>Salpingoeca</taxon>
    </lineage>
</organism>
<dbReference type="InterPro" id="IPR003837">
    <property type="entry name" value="GatC"/>
</dbReference>
<protein>
    <recommendedName>
        <fullName evidence="4">Glu-AdT subunit C</fullName>
    </recommendedName>
</protein>
<gene>
    <name evidence="2" type="ORF">PTSG_03296</name>
</gene>
<dbReference type="PANTHER" id="PTHR15004">
    <property type="entry name" value="GLUTAMYL-TRNA(GLN) AMIDOTRANSFERASE SUBUNIT C, MITOCHONDRIAL"/>
    <property type="match status" value="1"/>
</dbReference>
<dbReference type="GO" id="GO:0006450">
    <property type="term" value="P:regulation of translational fidelity"/>
    <property type="evidence" value="ECO:0007669"/>
    <property type="project" value="InterPro"/>
</dbReference>
<feature type="region of interest" description="Disordered" evidence="1">
    <location>
        <begin position="217"/>
        <end position="244"/>
    </location>
</feature>
<dbReference type="PANTHER" id="PTHR15004:SF0">
    <property type="entry name" value="GLUTAMYL-TRNA(GLN) AMIDOTRANSFERASE SUBUNIT C, MITOCHONDRIAL"/>
    <property type="match status" value="1"/>
</dbReference>
<evidence type="ECO:0000313" key="3">
    <source>
        <dbReference type="Proteomes" id="UP000007799"/>
    </source>
</evidence>
<dbReference type="OrthoDB" id="5394539at2759"/>
<accession>F2U4S3</accession>
<dbReference type="RefSeq" id="XP_004995875.1">
    <property type="nucleotide sequence ID" value="XM_004995818.1"/>
</dbReference>
<dbReference type="InParanoid" id="F2U4S3"/>
<evidence type="ECO:0008006" key="4">
    <source>
        <dbReference type="Google" id="ProtNLM"/>
    </source>
</evidence>
<dbReference type="SUPFAM" id="SSF141000">
    <property type="entry name" value="Glu-tRNAGln amidotransferase C subunit"/>
    <property type="match status" value="1"/>
</dbReference>
<dbReference type="Pfam" id="PF02686">
    <property type="entry name" value="GatC"/>
    <property type="match status" value="1"/>
</dbReference>
<reference evidence="2" key="1">
    <citation type="submission" date="2009-08" db="EMBL/GenBank/DDBJ databases">
        <title>Annotation of Salpingoeca rosetta.</title>
        <authorList>
            <consortium name="The Broad Institute Genome Sequencing Platform"/>
            <person name="Russ C."/>
            <person name="Cuomo C."/>
            <person name="Burger G."/>
            <person name="Gray M.W."/>
            <person name="Holland P.W.H."/>
            <person name="King N."/>
            <person name="Lang F.B.F."/>
            <person name="Roger A.J."/>
            <person name="Ruiz-Trillo I."/>
            <person name="Young S.K."/>
            <person name="Zeng Q."/>
            <person name="Gargeya S."/>
            <person name="Alvarado L."/>
            <person name="Berlin A."/>
            <person name="Chapman S.B."/>
            <person name="Chen Z."/>
            <person name="Freedman E."/>
            <person name="Gellesch M."/>
            <person name="Goldberg J."/>
            <person name="Griggs A."/>
            <person name="Gujja S."/>
            <person name="Heilman E."/>
            <person name="Heiman D."/>
            <person name="Howarth C."/>
            <person name="Mehta T."/>
            <person name="Neiman D."/>
            <person name="Pearson M."/>
            <person name="Roberts A."/>
            <person name="Saif S."/>
            <person name="Shea T."/>
            <person name="Shenoy N."/>
            <person name="Sisk P."/>
            <person name="Stolte C."/>
            <person name="Sykes S."/>
            <person name="White J."/>
            <person name="Yandava C."/>
            <person name="Haas B."/>
            <person name="Nusbaum C."/>
            <person name="Birren B."/>
        </authorList>
    </citation>
    <scope>NUCLEOTIDE SEQUENCE [LARGE SCALE GENOMIC DNA]</scope>
    <source>
        <strain evidence="2">ATCC 50818</strain>
    </source>
</reference>
<dbReference type="NCBIfam" id="TIGR00135">
    <property type="entry name" value="gatC"/>
    <property type="match status" value="1"/>
</dbReference>
<dbReference type="EMBL" id="GL832961">
    <property type="protein sequence ID" value="EGD82639.1"/>
    <property type="molecule type" value="Genomic_DNA"/>
</dbReference>
<dbReference type="Proteomes" id="UP000007799">
    <property type="component" value="Unassembled WGS sequence"/>
</dbReference>
<name>F2U4S3_SALR5</name>
<dbReference type="AlphaFoldDB" id="F2U4S3"/>